<dbReference type="Pfam" id="PF17907">
    <property type="entry name" value="AWS"/>
    <property type="match status" value="1"/>
</dbReference>
<reference evidence="19" key="1">
    <citation type="submission" date="2014-09" db="EMBL/GenBank/DDBJ databases">
        <title>Genome sequence of the luminous mushroom Mycena chlorophos for searching fungal bioluminescence genes.</title>
        <authorList>
            <person name="Tanaka Y."/>
            <person name="Kasuga D."/>
            <person name="Oba Y."/>
            <person name="Hase S."/>
            <person name="Sato K."/>
            <person name="Oba Y."/>
            <person name="Sakakibara Y."/>
        </authorList>
    </citation>
    <scope>NUCLEOTIDE SEQUENCE</scope>
</reference>
<keyword evidence="8" id="KW-0808">Transferase</keyword>
<dbReference type="Gene3D" id="1.10.1740.100">
    <property type="entry name" value="Set2, Rpb1 interacting domain"/>
    <property type="match status" value="1"/>
</dbReference>
<dbReference type="InterPro" id="IPR025788">
    <property type="entry name" value="Set2_fungi"/>
</dbReference>
<dbReference type="SMART" id="SM00508">
    <property type="entry name" value="PostSET"/>
    <property type="match status" value="1"/>
</dbReference>
<keyword evidence="5" id="KW-0158">Chromosome</keyword>
<dbReference type="CDD" id="cd19172">
    <property type="entry name" value="SET_SETD2"/>
    <property type="match status" value="1"/>
</dbReference>
<dbReference type="SMART" id="SM00317">
    <property type="entry name" value="SET"/>
    <property type="match status" value="1"/>
</dbReference>
<feature type="compositionally biased region" description="Basic and acidic residues" evidence="15">
    <location>
        <begin position="97"/>
        <end position="118"/>
    </location>
</feature>
<feature type="region of interest" description="Disordered" evidence="15">
    <location>
        <begin position="807"/>
        <end position="827"/>
    </location>
</feature>
<dbReference type="InterPro" id="IPR038190">
    <property type="entry name" value="SRI_sf"/>
</dbReference>
<comment type="catalytic activity">
    <reaction evidence="14">
        <text>L-lysyl(36)-[histone H3] + 3 S-adenosyl-L-methionine = N(6),N(6),N(6)-trimethyl-L-lysyl(36)-[histone H3] + 3 S-adenosyl-L-homocysteine + 3 H(+)</text>
        <dbReference type="Rhea" id="RHEA:60324"/>
        <dbReference type="Rhea" id="RHEA-COMP:9785"/>
        <dbReference type="Rhea" id="RHEA-COMP:15536"/>
        <dbReference type="ChEBI" id="CHEBI:15378"/>
        <dbReference type="ChEBI" id="CHEBI:29969"/>
        <dbReference type="ChEBI" id="CHEBI:57856"/>
        <dbReference type="ChEBI" id="CHEBI:59789"/>
        <dbReference type="ChEBI" id="CHEBI:61961"/>
        <dbReference type="EC" id="2.1.1.359"/>
    </reaction>
</comment>
<dbReference type="SUPFAM" id="SSF82199">
    <property type="entry name" value="SET domain"/>
    <property type="match status" value="1"/>
</dbReference>
<dbReference type="GO" id="GO:0008168">
    <property type="term" value="F:methyltransferase activity"/>
    <property type="evidence" value="ECO:0007669"/>
    <property type="project" value="UniProtKB-KW"/>
</dbReference>
<dbReference type="InterPro" id="IPR013257">
    <property type="entry name" value="SRI"/>
</dbReference>
<evidence type="ECO:0000256" key="13">
    <source>
        <dbReference type="ARBA" id="ARBA00030091"/>
    </source>
</evidence>
<evidence type="ECO:0000256" key="3">
    <source>
        <dbReference type="ARBA" id="ARBA00012178"/>
    </source>
</evidence>
<feature type="compositionally biased region" description="Basic and acidic residues" evidence="15">
    <location>
        <begin position="920"/>
        <end position="937"/>
    </location>
</feature>
<dbReference type="EMBL" id="DF849227">
    <property type="protein sequence ID" value="GAT56043.1"/>
    <property type="molecule type" value="Genomic_DNA"/>
</dbReference>
<dbReference type="GO" id="GO:0032259">
    <property type="term" value="P:methylation"/>
    <property type="evidence" value="ECO:0007669"/>
    <property type="project" value="UniProtKB-KW"/>
</dbReference>
<dbReference type="InterPro" id="IPR006560">
    <property type="entry name" value="AWS_dom"/>
</dbReference>
<evidence type="ECO:0000256" key="6">
    <source>
        <dbReference type="ARBA" id="ARBA00022491"/>
    </source>
</evidence>
<keyword evidence="7 19" id="KW-0489">Methyltransferase</keyword>
<keyword evidence="11" id="KW-0804">Transcription</keyword>
<evidence type="ECO:0000256" key="11">
    <source>
        <dbReference type="ARBA" id="ARBA00023163"/>
    </source>
</evidence>
<dbReference type="PROSITE" id="PS50868">
    <property type="entry name" value="POST_SET"/>
    <property type="match status" value="1"/>
</dbReference>
<feature type="compositionally biased region" description="Basic and acidic residues" evidence="15">
    <location>
        <begin position="692"/>
        <end position="705"/>
    </location>
</feature>
<dbReference type="InterPro" id="IPR046341">
    <property type="entry name" value="SET_dom_sf"/>
</dbReference>
<dbReference type="SMART" id="SM00570">
    <property type="entry name" value="AWS"/>
    <property type="match status" value="1"/>
</dbReference>
<feature type="compositionally biased region" description="Basic and acidic residues" evidence="15">
    <location>
        <begin position="809"/>
        <end position="827"/>
    </location>
</feature>
<evidence type="ECO:0000256" key="7">
    <source>
        <dbReference type="ARBA" id="ARBA00022603"/>
    </source>
</evidence>
<keyword evidence="10" id="KW-0805">Transcription regulation</keyword>
<keyword evidence="12" id="KW-0539">Nucleus</keyword>
<keyword evidence="6" id="KW-0678">Repressor</keyword>
<feature type="compositionally biased region" description="Low complexity" evidence="15">
    <location>
        <begin position="858"/>
        <end position="880"/>
    </location>
</feature>
<dbReference type="PROSITE" id="PS51568">
    <property type="entry name" value="SAM_MT43_SET2_1"/>
    <property type="match status" value="1"/>
</dbReference>
<feature type="compositionally biased region" description="Acidic residues" evidence="15">
    <location>
        <begin position="881"/>
        <end position="899"/>
    </location>
</feature>
<evidence type="ECO:0000256" key="2">
    <source>
        <dbReference type="ARBA" id="ARBA00004286"/>
    </source>
</evidence>
<evidence type="ECO:0000256" key="14">
    <source>
        <dbReference type="ARBA" id="ARBA00047545"/>
    </source>
</evidence>
<dbReference type="Gene3D" id="2.170.270.10">
    <property type="entry name" value="SET domain"/>
    <property type="match status" value="1"/>
</dbReference>
<feature type="compositionally biased region" description="Basic and acidic residues" evidence="15">
    <location>
        <begin position="730"/>
        <end position="743"/>
    </location>
</feature>
<evidence type="ECO:0000256" key="12">
    <source>
        <dbReference type="ARBA" id="ARBA00023242"/>
    </source>
</evidence>
<feature type="compositionally biased region" description="Pro residues" evidence="15">
    <location>
        <begin position="144"/>
        <end position="158"/>
    </location>
</feature>
<dbReference type="EC" id="2.1.1.359" evidence="3"/>
<protein>
    <recommendedName>
        <fullName evidence="4">Histone-lysine N-methyltransferase, H3 lysine-36 specific</fullName>
        <ecNumber evidence="3">2.1.1.359</ecNumber>
    </recommendedName>
    <alternativeName>
        <fullName evidence="13">SET domain-containing protein 2</fullName>
    </alternativeName>
</protein>
<evidence type="ECO:0000256" key="4">
    <source>
        <dbReference type="ARBA" id="ARBA00018028"/>
    </source>
</evidence>
<evidence type="ECO:0000256" key="10">
    <source>
        <dbReference type="ARBA" id="ARBA00023015"/>
    </source>
</evidence>
<dbReference type="Pfam" id="PF08236">
    <property type="entry name" value="SRI"/>
    <property type="match status" value="1"/>
</dbReference>
<dbReference type="InterPro" id="IPR001214">
    <property type="entry name" value="SET_dom"/>
</dbReference>
<dbReference type="InterPro" id="IPR003616">
    <property type="entry name" value="Post-SET_dom"/>
</dbReference>
<feature type="compositionally biased region" description="Low complexity" evidence="15">
    <location>
        <begin position="159"/>
        <end position="187"/>
    </location>
</feature>
<proteinExistence type="predicted"/>
<keyword evidence="9" id="KW-0949">S-adenosyl-L-methionine</keyword>
<evidence type="ECO:0000256" key="8">
    <source>
        <dbReference type="ARBA" id="ARBA00022679"/>
    </source>
</evidence>
<feature type="region of interest" description="Disordered" evidence="15">
    <location>
        <begin position="76"/>
        <end position="203"/>
    </location>
</feature>
<feature type="region of interest" description="Disordered" evidence="15">
    <location>
        <begin position="657"/>
        <end position="705"/>
    </location>
</feature>
<feature type="compositionally biased region" description="Acidic residues" evidence="15">
    <location>
        <begin position="906"/>
        <end position="919"/>
    </location>
</feature>
<dbReference type="PROSITE" id="PS50280">
    <property type="entry name" value="SET"/>
    <property type="match status" value="1"/>
</dbReference>
<name>A0ABQ0LY54_MYCCL</name>
<evidence type="ECO:0000256" key="9">
    <source>
        <dbReference type="ARBA" id="ARBA00022691"/>
    </source>
</evidence>
<comment type="subcellular location">
    <subcellularLocation>
        <location evidence="2">Chromosome</location>
    </subcellularLocation>
    <subcellularLocation>
        <location evidence="1">Nucleus</location>
    </subcellularLocation>
</comment>
<evidence type="ECO:0000256" key="15">
    <source>
        <dbReference type="SAM" id="MobiDB-lite"/>
    </source>
</evidence>
<dbReference type="PANTHER" id="PTHR22884">
    <property type="entry name" value="SET DOMAIN PROTEINS"/>
    <property type="match status" value="1"/>
</dbReference>
<evidence type="ECO:0000256" key="1">
    <source>
        <dbReference type="ARBA" id="ARBA00004123"/>
    </source>
</evidence>
<feature type="region of interest" description="Disordered" evidence="15">
    <location>
        <begin position="726"/>
        <end position="770"/>
    </location>
</feature>
<keyword evidence="20" id="KW-1185">Reference proteome</keyword>
<evidence type="ECO:0000259" key="16">
    <source>
        <dbReference type="PROSITE" id="PS50280"/>
    </source>
</evidence>
<evidence type="ECO:0000259" key="18">
    <source>
        <dbReference type="PROSITE" id="PS51215"/>
    </source>
</evidence>
<evidence type="ECO:0000259" key="17">
    <source>
        <dbReference type="PROSITE" id="PS50868"/>
    </source>
</evidence>
<evidence type="ECO:0000313" key="20">
    <source>
        <dbReference type="Proteomes" id="UP000815677"/>
    </source>
</evidence>
<feature type="domain" description="AWS" evidence="18">
    <location>
        <begin position="242"/>
        <end position="296"/>
    </location>
</feature>
<dbReference type="InterPro" id="IPR044437">
    <property type="entry name" value="SETD2/Set2_SET"/>
</dbReference>
<evidence type="ECO:0000256" key="5">
    <source>
        <dbReference type="ARBA" id="ARBA00022454"/>
    </source>
</evidence>
<accession>A0ABQ0LY54</accession>
<dbReference type="Proteomes" id="UP000815677">
    <property type="component" value="Unassembled WGS sequence"/>
</dbReference>
<organism evidence="19 20">
    <name type="scientific">Mycena chlorophos</name>
    <name type="common">Agaric fungus</name>
    <name type="synonym">Agaricus chlorophos</name>
    <dbReference type="NCBI Taxonomy" id="658473"/>
    <lineage>
        <taxon>Eukaryota</taxon>
        <taxon>Fungi</taxon>
        <taxon>Dikarya</taxon>
        <taxon>Basidiomycota</taxon>
        <taxon>Agaricomycotina</taxon>
        <taxon>Agaricomycetes</taxon>
        <taxon>Agaricomycetidae</taxon>
        <taxon>Agaricales</taxon>
        <taxon>Marasmiineae</taxon>
        <taxon>Mycenaceae</taxon>
        <taxon>Mycena</taxon>
    </lineage>
</organism>
<evidence type="ECO:0000313" key="19">
    <source>
        <dbReference type="EMBL" id="GAT56043.1"/>
    </source>
</evidence>
<dbReference type="Pfam" id="PF00856">
    <property type="entry name" value="SET"/>
    <property type="match status" value="1"/>
</dbReference>
<feature type="domain" description="SET" evidence="16">
    <location>
        <begin position="303"/>
        <end position="420"/>
    </location>
</feature>
<dbReference type="InterPro" id="IPR050777">
    <property type="entry name" value="SET2_Histone-Lys_MeTrsfase"/>
</dbReference>
<sequence>MKVKSKCFGSVIFQDEPAISTPPLIYPAKRPDSGFPPTPGACAYHVHLGTTVLQCPLYVSLNLPSTPMALVKAEETPTAAVKPEPVDVKPSLLPRDSVGKVEEGAGAVKADEGMEDTKPPPQTLASPVTDPAALFKDEGDDVTMPPPPSAEPDTPSPSSPSDSVAGPSSRSKSRSKSASTAQSRSTTPPVASTSRSSKKKAPMPVQLIGDLPIARDAALATFTEIAANTYQNKSLGRSREALEGMSCECAFTRAYAPGRPTCGADDNCINRLTLIECLDDCRGGIYCENQRFQRKQFQRKQYASIDIVQTEKKGFGLRAEADIPKDGFIYEYVGEVVNPNSFKKRMRDYADEGIEHFYFMMLQKDEFIDATKCGGIGRFANHSCNPNCYVAKWTIGSFVRMGIFAKRKIQKNEELTFNYNVDRYGFKAQDCYCGEPNCVGFLGGKTQTDIAAVDDLYLDALGITDEDDIIALKGSKKKKGKKIDDEDFAPTLSAITVAQLPKIIAALRQAPSRHFVVKLLTRFSMTTEEGTLREMLRLRCMTLMKQLLDDHYPKNLDIITTIIGFLRFWPLTTRNKVDMCRINESVQKIADEVENEKLRDSAKELVAHWETLPMGYRIPKRTVTGEEKTDEWEQAQTLLPTPAADLRDLYYAPKTSFNHRPRGWDRDGTLSGRGGQGYQFADAGPSYEELPASERSRRTEADSKREAEAMIAAVLAKQAADDAAAAAAAEAEKARKEKKGKEREKRKHRSSSSKKSSATQTPEEREANKNKRLLKLVGAVVVKSMSKYGKGLERDKFKKHAKELTQIIADKEKKSSSYRDNKLDTLSDEKVAKIKKFSKEYIAKVMRKMEKSNSHKPSSSTPLTSTSSTLDTPNSNSADNADADGDIDMPEMTVEEAMDMDPASGSDDDSDGDEDEDENRQETRDIDMRDVDADPSPKAHGGSSPADPRRRPPDGGENGANGHDAWGHPPLSRADAPIVA</sequence>
<feature type="domain" description="Post-SET" evidence="17">
    <location>
        <begin position="427"/>
        <end position="443"/>
    </location>
</feature>
<gene>
    <name evidence="19" type="ORF">MCHLO_12745</name>
</gene>
<dbReference type="PROSITE" id="PS51215">
    <property type="entry name" value="AWS"/>
    <property type="match status" value="1"/>
</dbReference>
<feature type="region of interest" description="Disordered" evidence="15">
    <location>
        <begin position="848"/>
        <end position="980"/>
    </location>
</feature>